<dbReference type="CDD" id="cd08023">
    <property type="entry name" value="GH16_laminarinase_like"/>
    <property type="match status" value="1"/>
</dbReference>
<dbReference type="PANTHER" id="PTHR10963">
    <property type="entry name" value="GLYCOSYL HYDROLASE-RELATED"/>
    <property type="match status" value="1"/>
</dbReference>
<dbReference type="InterPro" id="IPR050546">
    <property type="entry name" value="Glycosyl_Hydrlase_16"/>
</dbReference>
<feature type="domain" description="GH16" evidence="4">
    <location>
        <begin position="30"/>
        <end position="293"/>
    </location>
</feature>
<dbReference type="Pfam" id="PF02018">
    <property type="entry name" value="CBM_4_9"/>
    <property type="match status" value="4"/>
</dbReference>
<feature type="chain" id="PRO_5038667698" evidence="3">
    <location>
        <begin position="27"/>
        <end position="1039"/>
    </location>
</feature>
<evidence type="ECO:0000313" key="5">
    <source>
        <dbReference type="EMBL" id="TLS50673.1"/>
    </source>
</evidence>
<comment type="similarity">
    <text evidence="1">Belongs to the glycosyl hydrolase 16 family.</text>
</comment>
<dbReference type="PANTHER" id="PTHR10963:SF55">
    <property type="entry name" value="GLYCOSIDE HYDROLASE FAMILY 16 PROTEIN"/>
    <property type="match status" value="1"/>
</dbReference>
<dbReference type="Gene3D" id="2.60.120.260">
    <property type="entry name" value="Galactose-binding domain-like"/>
    <property type="match status" value="4"/>
</dbReference>
<accession>A0A5R9GDE3</accession>
<dbReference type="InterPro" id="IPR011432">
    <property type="entry name" value="Shr-like_HID"/>
</dbReference>
<dbReference type="GO" id="GO:0005975">
    <property type="term" value="P:carbohydrate metabolic process"/>
    <property type="evidence" value="ECO:0007669"/>
    <property type="project" value="InterPro"/>
</dbReference>
<dbReference type="Pfam" id="PF07550">
    <property type="entry name" value="Shr-like_HID"/>
    <property type="match status" value="1"/>
</dbReference>
<dbReference type="Gene3D" id="2.60.120.200">
    <property type="match status" value="1"/>
</dbReference>
<evidence type="ECO:0000259" key="4">
    <source>
        <dbReference type="PROSITE" id="PS51762"/>
    </source>
</evidence>
<keyword evidence="2 5" id="KW-0378">Hydrolase</keyword>
<protein>
    <submittedName>
        <fullName evidence="5">Glycosyl hydrolase family protein</fullName>
    </submittedName>
</protein>
<evidence type="ECO:0000313" key="6">
    <source>
        <dbReference type="Proteomes" id="UP000309676"/>
    </source>
</evidence>
<dbReference type="GO" id="GO:0004553">
    <property type="term" value="F:hydrolase activity, hydrolyzing O-glycosyl compounds"/>
    <property type="evidence" value="ECO:0007669"/>
    <property type="project" value="InterPro"/>
</dbReference>
<comment type="caution">
    <text evidence="5">The sequence shown here is derived from an EMBL/GenBank/DDBJ whole genome shotgun (WGS) entry which is preliminary data.</text>
</comment>
<evidence type="ECO:0000256" key="2">
    <source>
        <dbReference type="ARBA" id="ARBA00022801"/>
    </source>
</evidence>
<reference evidence="5 6" key="1">
    <citation type="submission" date="2019-05" db="EMBL/GenBank/DDBJ databases">
        <authorList>
            <person name="Narsing Rao M.P."/>
            <person name="Li W.J."/>
        </authorList>
    </citation>
    <scope>NUCLEOTIDE SEQUENCE [LARGE SCALE GENOMIC DNA]</scope>
    <source>
        <strain evidence="5 6">SYSU_K30003</strain>
    </source>
</reference>
<name>A0A5R9GDE3_9BACL</name>
<proteinExistence type="inferred from homology"/>
<dbReference type="InterPro" id="IPR008979">
    <property type="entry name" value="Galactose-bd-like_sf"/>
</dbReference>
<keyword evidence="3" id="KW-0732">Signal</keyword>
<dbReference type="Proteomes" id="UP000309676">
    <property type="component" value="Unassembled WGS sequence"/>
</dbReference>
<organism evidence="5 6">
    <name type="scientific">Paenibacillus antri</name>
    <dbReference type="NCBI Taxonomy" id="2582848"/>
    <lineage>
        <taxon>Bacteria</taxon>
        <taxon>Bacillati</taxon>
        <taxon>Bacillota</taxon>
        <taxon>Bacilli</taxon>
        <taxon>Bacillales</taxon>
        <taxon>Paenibacillaceae</taxon>
        <taxon>Paenibacillus</taxon>
    </lineage>
</organism>
<keyword evidence="6" id="KW-1185">Reference proteome</keyword>
<evidence type="ECO:0000256" key="3">
    <source>
        <dbReference type="SAM" id="SignalP"/>
    </source>
</evidence>
<sequence length="1039" mass="111781">MKRRFLMQGLACTLAAGLALSTPLPASTMAEKGKQPEKPLWTQVWGDEFEDGAIDRSKWTFDLTNGESVGNPGWGNNELQYYTDRADNVKEENGKLVITARKEAYEGYSYTSARIKTKGLFSKAYGKFEIRASAPTGKGLWPAIWMLPEDYRYGGWAASGEIDIMEGWGSRPRTVAGTIHYGSQWPNNTYTGKEYELPNGSTIEDFHTYAIEWEPGEIRWYVDGVLFNTQNDWYSVTAGQPANNAYPAPFDEKFHLLINLAVGGNFDGDPTAETPFPSSFVIDYVRVYELTGRPYREPVPPSIPKEPYLPGAKLPLADGNLVYNNDFTMNAEGDPGMGASGTAHWALYEDPGASADVTIEPIDGSNFAKIAIQSAGVNSYSIQPQSIVSLAKGRFYKLTFDAKTDTTRNMNVRVTGGASRGYAGYSQGLTAALDGELRTYELTFQMKQESDNAARIEFNLGTNDRPVWIGRARLVEIEGVAFDHDSPKAPLGDGNHIYNGTFDLGEPNRMSFWHVPTDGKAEATASVDPEARELVVDVSKGGQADRDVRVLQRGLSLLDGHDYALTFDAEASNARELVVALVDADGASIASTPVSLKSPKREREIAVAFDDVAVSGEPGAQQLVFFLGGKSGTVRLDNVKLIRTSVYFPPDTAFYPLRNGDFGAGLQFWGAAVDSGGSASADAASGEANVTVASQGVNPWSAMFIQGGLPLTGGLDYEVTFDARATVARKVEVIAENASYRRYFDRTIDVGTDPKTFRFEFRMPQDDTVDLKFLLGLIAGTSVVPTPHDVILDNVTFEVKDAPVARPPTLIPDSTNNRVGQPIELTFVDDAAWRGAIRTVAVNGSPADFAVANGTLVLAASAFAGAGNFTVSVVAEGYAEATAKQAVLAADGNLVANGSFDDGTAGWSTWSGEGGAAALRAEAGAGKIDVHSAGWQSWANQLYQEGIPMAAGKTYELKFTASSTVDRPIVVEFTNTSGGQASFPLTAEPTVFVKTFVVSSASPLKLNFLLGSVSSDGAATPGEAHTITLDHIQVREIEQ</sequence>
<dbReference type="AlphaFoldDB" id="A0A5R9GDE3"/>
<gene>
    <name evidence="5" type="ORF">FE782_18385</name>
</gene>
<dbReference type="SUPFAM" id="SSF49899">
    <property type="entry name" value="Concanavalin A-like lectins/glucanases"/>
    <property type="match status" value="1"/>
</dbReference>
<dbReference type="InterPro" id="IPR003305">
    <property type="entry name" value="CenC_carb-bd"/>
</dbReference>
<evidence type="ECO:0000256" key="1">
    <source>
        <dbReference type="ARBA" id="ARBA00006865"/>
    </source>
</evidence>
<dbReference type="InterPro" id="IPR013320">
    <property type="entry name" value="ConA-like_dom_sf"/>
</dbReference>
<dbReference type="InterPro" id="IPR000757">
    <property type="entry name" value="Beta-glucanase-like"/>
</dbReference>
<dbReference type="Pfam" id="PF00722">
    <property type="entry name" value="Glyco_hydro_16"/>
    <property type="match status" value="1"/>
</dbReference>
<dbReference type="RefSeq" id="WP_138195705.1">
    <property type="nucleotide sequence ID" value="NZ_VCIW01000013.1"/>
</dbReference>
<dbReference type="EMBL" id="VCIW01000013">
    <property type="protein sequence ID" value="TLS50673.1"/>
    <property type="molecule type" value="Genomic_DNA"/>
</dbReference>
<feature type="signal peptide" evidence="3">
    <location>
        <begin position="1"/>
        <end position="26"/>
    </location>
</feature>
<dbReference type="PROSITE" id="PS51762">
    <property type="entry name" value="GH16_2"/>
    <property type="match status" value="1"/>
</dbReference>
<dbReference type="SUPFAM" id="SSF49785">
    <property type="entry name" value="Galactose-binding domain-like"/>
    <property type="match status" value="4"/>
</dbReference>
<dbReference type="OrthoDB" id="9809583at2"/>